<keyword evidence="2" id="KW-1185">Reference proteome</keyword>
<name>A0A1M7Q659_9BACT</name>
<dbReference type="STRING" id="388280.SAMN04488057_11476"/>
<dbReference type="Pfam" id="PF16264">
    <property type="entry name" value="SatD"/>
    <property type="match status" value="1"/>
</dbReference>
<protein>
    <submittedName>
        <fullName evidence="1">SatD family (SatD)</fullName>
    </submittedName>
</protein>
<dbReference type="RefSeq" id="WP_073096663.1">
    <property type="nucleotide sequence ID" value="NZ_FRCY01000014.1"/>
</dbReference>
<evidence type="ECO:0000313" key="1">
    <source>
        <dbReference type="EMBL" id="SHN25905.1"/>
    </source>
</evidence>
<evidence type="ECO:0000313" key="2">
    <source>
        <dbReference type="Proteomes" id="UP000184513"/>
    </source>
</evidence>
<dbReference type="InterPro" id="IPR032580">
    <property type="entry name" value="SatD"/>
</dbReference>
<dbReference type="Proteomes" id="UP000184513">
    <property type="component" value="Unassembled WGS sequence"/>
</dbReference>
<proteinExistence type="predicted"/>
<accession>A0A1M7Q659</accession>
<dbReference type="OrthoDB" id="3197351at2"/>
<reference evidence="1 2" key="1">
    <citation type="submission" date="2016-11" db="EMBL/GenBank/DDBJ databases">
        <authorList>
            <person name="Jaros S."/>
            <person name="Januszkiewicz K."/>
            <person name="Wedrychowicz H."/>
        </authorList>
    </citation>
    <scope>NUCLEOTIDE SEQUENCE [LARGE SCALE GENOMIC DNA]</scope>
    <source>
        <strain evidence="1 2">CGMCC 1.6102</strain>
    </source>
</reference>
<gene>
    <name evidence="1" type="ORF">SAMN04488057_11476</name>
</gene>
<dbReference type="EMBL" id="FRCY01000014">
    <property type="protein sequence ID" value="SHN25905.1"/>
    <property type="molecule type" value="Genomic_DNA"/>
</dbReference>
<organism evidence="1 2">
    <name type="scientific">Cyclobacterium lianum</name>
    <dbReference type="NCBI Taxonomy" id="388280"/>
    <lineage>
        <taxon>Bacteria</taxon>
        <taxon>Pseudomonadati</taxon>
        <taxon>Bacteroidota</taxon>
        <taxon>Cytophagia</taxon>
        <taxon>Cytophagales</taxon>
        <taxon>Cyclobacteriaceae</taxon>
        <taxon>Cyclobacterium</taxon>
    </lineage>
</organism>
<dbReference type="AlphaFoldDB" id="A0A1M7Q659"/>
<sequence>MNYVLMADIIGSSESSDLSKLARSFADLVERCNTVNQKELISPLTITLGDEFQGIARSECSIFKIITWLEENKWKADEEIRLRYTVELGVIETEINTEIAYGMMGPALTEARESLITLKDEGEFLALGGDIEDKELKQIQFNLYLSYIRNWHWRDKVLISNLLELKDYKLVAEKIKKTRSLVWKRNKTLGMDNYFKLKRSLEILLCR</sequence>